<feature type="active site" description="Charge relay system" evidence="5">
    <location>
        <position position="35"/>
    </location>
</feature>
<protein>
    <submittedName>
        <fullName evidence="7">Subtilisin-like protease 3</fullName>
    </submittedName>
</protein>
<name>A0A4R8RMW7_COLTR</name>
<dbReference type="InterPro" id="IPR050131">
    <property type="entry name" value="Peptidase_S8_subtilisin-like"/>
</dbReference>
<evidence type="ECO:0000259" key="6">
    <source>
        <dbReference type="Pfam" id="PF00082"/>
    </source>
</evidence>
<evidence type="ECO:0000256" key="2">
    <source>
        <dbReference type="ARBA" id="ARBA00022670"/>
    </source>
</evidence>
<proteinExistence type="inferred from homology"/>
<evidence type="ECO:0000256" key="3">
    <source>
        <dbReference type="ARBA" id="ARBA00022801"/>
    </source>
</evidence>
<dbReference type="PRINTS" id="PR00723">
    <property type="entry name" value="SUBTILISIN"/>
</dbReference>
<dbReference type="AlphaFoldDB" id="A0A4R8RMW7"/>
<evidence type="ECO:0000256" key="5">
    <source>
        <dbReference type="PROSITE-ProRule" id="PRU01240"/>
    </source>
</evidence>
<dbReference type="STRING" id="5466.A0A4R8RMW7"/>
<dbReference type="Gene3D" id="3.40.50.200">
    <property type="entry name" value="Peptidase S8/S53 domain"/>
    <property type="match status" value="1"/>
</dbReference>
<dbReference type="InterPro" id="IPR036852">
    <property type="entry name" value="Peptidase_S8/S53_dom_sf"/>
</dbReference>
<keyword evidence="8" id="KW-1185">Reference proteome</keyword>
<dbReference type="InterPro" id="IPR000209">
    <property type="entry name" value="Peptidase_S8/S53_dom"/>
</dbReference>
<dbReference type="GO" id="GO:0004252">
    <property type="term" value="F:serine-type endopeptidase activity"/>
    <property type="evidence" value="ECO:0007669"/>
    <property type="project" value="UniProtKB-UniRule"/>
</dbReference>
<organism evidence="7 8">
    <name type="scientific">Colletotrichum trifolii</name>
    <dbReference type="NCBI Taxonomy" id="5466"/>
    <lineage>
        <taxon>Eukaryota</taxon>
        <taxon>Fungi</taxon>
        <taxon>Dikarya</taxon>
        <taxon>Ascomycota</taxon>
        <taxon>Pezizomycotina</taxon>
        <taxon>Sordariomycetes</taxon>
        <taxon>Hypocreomycetidae</taxon>
        <taxon>Glomerellales</taxon>
        <taxon>Glomerellaceae</taxon>
        <taxon>Colletotrichum</taxon>
        <taxon>Colletotrichum orbiculare species complex</taxon>
    </lineage>
</organism>
<dbReference type="CDD" id="cd00306">
    <property type="entry name" value="Peptidases_S8_S53"/>
    <property type="match status" value="1"/>
</dbReference>
<dbReference type="InterPro" id="IPR015500">
    <property type="entry name" value="Peptidase_S8_subtilisin-rel"/>
</dbReference>
<gene>
    <name evidence="7" type="primary">SP3-2</name>
    <name evidence="7" type="ORF">CTRI78_v006692</name>
</gene>
<dbReference type="PANTHER" id="PTHR43806">
    <property type="entry name" value="PEPTIDASE S8"/>
    <property type="match status" value="1"/>
</dbReference>
<evidence type="ECO:0000256" key="4">
    <source>
        <dbReference type="ARBA" id="ARBA00022825"/>
    </source>
</evidence>
<dbReference type="Pfam" id="PF00082">
    <property type="entry name" value="Peptidase_S8"/>
    <property type="match status" value="1"/>
</dbReference>
<keyword evidence="4 5" id="KW-0720">Serine protease</keyword>
<reference evidence="7 8" key="1">
    <citation type="submission" date="2018-12" db="EMBL/GenBank/DDBJ databases">
        <title>Genome sequence and assembly of Colletotrichum trifolii.</title>
        <authorList>
            <person name="Gan P."/>
            <person name="Shirasu K."/>
        </authorList>
    </citation>
    <scope>NUCLEOTIDE SEQUENCE [LARGE SCALE GENOMIC DNA]</scope>
    <source>
        <strain evidence="7 8">543-2</strain>
    </source>
</reference>
<keyword evidence="3 5" id="KW-0378">Hydrolase</keyword>
<dbReference type="EMBL" id="RYZW01000065">
    <property type="protein sequence ID" value="TDZ53907.1"/>
    <property type="molecule type" value="Genomic_DNA"/>
</dbReference>
<dbReference type="GO" id="GO:0006508">
    <property type="term" value="P:proteolysis"/>
    <property type="evidence" value="ECO:0007669"/>
    <property type="project" value="UniProtKB-KW"/>
</dbReference>
<dbReference type="SUPFAM" id="SSF52743">
    <property type="entry name" value="Subtilisin-like"/>
    <property type="match status" value="1"/>
</dbReference>
<evidence type="ECO:0000256" key="1">
    <source>
        <dbReference type="ARBA" id="ARBA00011073"/>
    </source>
</evidence>
<dbReference type="Proteomes" id="UP000295703">
    <property type="component" value="Unassembled WGS sequence"/>
</dbReference>
<feature type="active site" description="Charge relay system" evidence="5">
    <location>
        <position position="254"/>
    </location>
</feature>
<feature type="domain" description="Peptidase S8/S53" evidence="6">
    <location>
        <begin position="26"/>
        <end position="272"/>
    </location>
</feature>
<evidence type="ECO:0000313" key="7">
    <source>
        <dbReference type="EMBL" id="TDZ53907.1"/>
    </source>
</evidence>
<sequence>MLSQPPDLKDQNPVKLPGYAYREGAGKGVTVYIIDSGAHAQHEEYLEAPGAKRWIYSPELKIDENTESDPYGHGSCMQSLVNGPRNGVAKDADLVIVKLGYPFYPSAFFSALILVEEDIRKHNLQGKAVVSASYGGQVVNVTATELAGGKPVFKDDYEPTVAAFRYFVKEILDLDVPVVVPSGNDRWAYDPIFDFPAWLSREIDLITVGGVDEVGVRTWSSQGAPDEITVAAPGEVLCATEKGPDTYETAEGTSVAVPQVAGIIATWLADERYRDRLQVRGKVAANVKKMVQEMAYVRAKDAKPEDAYPVIWNGVDAFSCGNDGGASCSIDR</sequence>
<keyword evidence="2 5" id="KW-0645">Protease</keyword>
<feature type="active site" description="Charge relay system" evidence="5">
    <location>
        <position position="73"/>
    </location>
</feature>
<comment type="caution">
    <text evidence="7">The sequence shown here is derived from an EMBL/GenBank/DDBJ whole genome shotgun (WGS) entry which is preliminary data.</text>
</comment>
<dbReference type="PANTHER" id="PTHR43806:SF11">
    <property type="entry name" value="CEREVISIN-RELATED"/>
    <property type="match status" value="1"/>
</dbReference>
<dbReference type="PROSITE" id="PS51892">
    <property type="entry name" value="SUBTILASE"/>
    <property type="match status" value="1"/>
</dbReference>
<accession>A0A4R8RMW7</accession>
<comment type="similarity">
    <text evidence="1 5">Belongs to the peptidase S8 family.</text>
</comment>
<evidence type="ECO:0000313" key="8">
    <source>
        <dbReference type="Proteomes" id="UP000295703"/>
    </source>
</evidence>